<name>A0A0F8Y2T9_9ZZZZ</name>
<proteinExistence type="predicted"/>
<reference evidence="1" key="1">
    <citation type="journal article" date="2015" name="Nature">
        <title>Complex archaea that bridge the gap between prokaryotes and eukaryotes.</title>
        <authorList>
            <person name="Spang A."/>
            <person name="Saw J.H."/>
            <person name="Jorgensen S.L."/>
            <person name="Zaremba-Niedzwiedzka K."/>
            <person name="Martijn J."/>
            <person name="Lind A.E."/>
            <person name="van Eijk R."/>
            <person name="Schleper C."/>
            <person name="Guy L."/>
            <person name="Ettema T.J."/>
        </authorList>
    </citation>
    <scope>NUCLEOTIDE SEQUENCE</scope>
</reference>
<accession>A0A0F8Y2T9</accession>
<feature type="non-terminal residue" evidence="1">
    <location>
        <position position="95"/>
    </location>
</feature>
<dbReference type="AlphaFoldDB" id="A0A0F8Y2T9"/>
<protein>
    <submittedName>
        <fullName evidence="1">Uncharacterized protein</fullName>
    </submittedName>
</protein>
<organism evidence="1">
    <name type="scientific">marine sediment metagenome</name>
    <dbReference type="NCBI Taxonomy" id="412755"/>
    <lineage>
        <taxon>unclassified sequences</taxon>
        <taxon>metagenomes</taxon>
        <taxon>ecological metagenomes</taxon>
    </lineage>
</organism>
<gene>
    <name evidence="1" type="ORF">LCGC14_2949940</name>
</gene>
<dbReference type="EMBL" id="LAZR01059408">
    <property type="protein sequence ID" value="KKK67850.1"/>
    <property type="molecule type" value="Genomic_DNA"/>
</dbReference>
<comment type="caution">
    <text evidence="1">The sequence shown here is derived from an EMBL/GenBank/DDBJ whole genome shotgun (WGS) entry which is preliminary data.</text>
</comment>
<sequence length="95" mass="11055">MKKCGDCGQYALSNMTLCNRHLKLRRVNNKKKRARRKAAGMCTECGINEPMPKYKKCEPCYKKRESVRLARVKNRKDSNCCTICGRSKSYIICWT</sequence>
<evidence type="ECO:0000313" key="1">
    <source>
        <dbReference type="EMBL" id="KKK67850.1"/>
    </source>
</evidence>